<evidence type="ECO:0000313" key="2">
    <source>
        <dbReference type="EMBL" id="PVH99175.1"/>
    </source>
</evidence>
<dbReference type="AlphaFoldDB" id="A0A2V1DMM2"/>
<name>A0A2V1DMM2_9PLEO</name>
<accession>A0A2V1DMM2</accession>
<proteinExistence type="predicted"/>
<reference evidence="2 3" key="1">
    <citation type="journal article" date="2018" name="Sci. Rep.">
        <title>Comparative genomics provides insights into the lifestyle and reveals functional heterogeneity of dark septate endophytic fungi.</title>
        <authorList>
            <person name="Knapp D.G."/>
            <person name="Nemeth J.B."/>
            <person name="Barry K."/>
            <person name="Hainaut M."/>
            <person name="Henrissat B."/>
            <person name="Johnson J."/>
            <person name="Kuo A."/>
            <person name="Lim J.H.P."/>
            <person name="Lipzen A."/>
            <person name="Nolan M."/>
            <person name="Ohm R.A."/>
            <person name="Tamas L."/>
            <person name="Grigoriev I.V."/>
            <person name="Spatafora J.W."/>
            <person name="Nagy L.G."/>
            <person name="Kovacs G.M."/>
        </authorList>
    </citation>
    <scope>NUCLEOTIDE SEQUENCE [LARGE SCALE GENOMIC DNA]</scope>
    <source>
        <strain evidence="2 3">DSE2036</strain>
    </source>
</reference>
<evidence type="ECO:0000256" key="1">
    <source>
        <dbReference type="SAM" id="MobiDB-lite"/>
    </source>
</evidence>
<evidence type="ECO:0000313" key="3">
    <source>
        <dbReference type="Proteomes" id="UP000244855"/>
    </source>
</evidence>
<dbReference type="Proteomes" id="UP000244855">
    <property type="component" value="Unassembled WGS sequence"/>
</dbReference>
<organism evidence="2 3">
    <name type="scientific">Periconia macrospinosa</name>
    <dbReference type="NCBI Taxonomy" id="97972"/>
    <lineage>
        <taxon>Eukaryota</taxon>
        <taxon>Fungi</taxon>
        <taxon>Dikarya</taxon>
        <taxon>Ascomycota</taxon>
        <taxon>Pezizomycotina</taxon>
        <taxon>Dothideomycetes</taxon>
        <taxon>Pleosporomycetidae</taxon>
        <taxon>Pleosporales</taxon>
        <taxon>Massarineae</taxon>
        <taxon>Periconiaceae</taxon>
        <taxon>Periconia</taxon>
    </lineage>
</organism>
<dbReference type="EMBL" id="KZ805397">
    <property type="protein sequence ID" value="PVH99175.1"/>
    <property type="molecule type" value="Genomic_DNA"/>
</dbReference>
<feature type="compositionally biased region" description="Acidic residues" evidence="1">
    <location>
        <begin position="37"/>
        <end position="54"/>
    </location>
</feature>
<feature type="region of interest" description="Disordered" evidence="1">
    <location>
        <begin position="19"/>
        <end position="61"/>
    </location>
</feature>
<gene>
    <name evidence="2" type="ORF">DM02DRAFT_439462</name>
</gene>
<protein>
    <submittedName>
        <fullName evidence="2">Uncharacterized protein</fullName>
    </submittedName>
</protein>
<sequence>MYRSKGCFGKVCEGTELDPVAATRPSDWQGATPVGGEEGEGEGEEEEEQEESGDEEKHQQQQRYLIVCNDCSPTVYSYVSITTKKNIHDNCVGVCKVKQRGCIRLKVGGSCLVRRKGRQTRI</sequence>
<keyword evidence="3" id="KW-1185">Reference proteome</keyword>